<keyword evidence="5" id="KW-0325">Glycoprotein</keyword>
<feature type="compositionally biased region" description="Polar residues" evidence="7">
    <location>
        <begin position="13"/>
        <end position="23"/>
    </location>
</feature>
<dbReference type="FunFam" id="1.10.640.10:FF:000003">
    <property type="entry name" value="chorion peroxidase"/>
    <property type="match status" value="1"/>
</dbReference>
<dbReference type="Gene3D" id="1.10.640.10">
    <property type="entry name" value="Haem peroxidase domain superfamily, animal type"/>
    <property type="match status" value="1"/>
</dbReference>
<evidence type="ECO:0000256" key="2">
    <source>
        <dbReference type="ARBA" id="ARBA00022525"/>
    </source>
</evidence>
<feature type="compositionally biased region" description="Basic and acidic residues" evidence="7">
    <location>
        <begin position="716"/>
        <end position="730"/>
    </location>
</feature>
<keyword evidence="9" id="KW-1185">Reference proteome</keyword>
<dbReference type="SUPFAM" id="SSF48113">
    <property type="entry name" value="Heme-dependent peroxidases"/>
    <property type="match status" value="1"/>
</dbReference>
<feature type="binding site" description="axial binding residue" evidence="6">
    <location>
        <position position="495"/>
    </location>
    <ligand>
        <name>heme b</name>
        <dbReference type="ChEBI" id="CHEBI:60344"/>
    </ligand>
    <ligandPart>
        <name>Fe</name>
        <dbReference type="ChEBI" id="CHEBI:18248"/>
    </ligandPart>
</feature>
<dbReference type="PROSITE" id="PS50292">
    <property type="entry name" value="PEROXIDASE_3"/>
    <property type="match status" value="1"/>
</dbReference>
<reference evidence="8" key="1">
    <citation type="submission" date="2020-11" db="EMBL/GenBank/DDBJ databases">
        <authorList>
            <person name="Tran Van P."/>
        </authorList>
    </citation>
    <scope>NUCLEOTIDE SEQUENCE</scope>
</reference>
<dbReference type="GO" id="GO:0006979">
    <property type="term" value="P:response to oxidative stress"/>
    <property type="evidence" value="ECO:0007669"/>
    <property type="project" value="InterPro"/>
</dbReference>
<feature type="region of interest" description="Disordered" evidence="7">
    <location>
        <begin position="1"/>
        <end position="29"/>
    </location>
</feature>
<evidence type="ECO:0000313" key="9">
    <source>
        <dbReference type="Proteomes" id="UP000677054"/>
    </source>
</evidence>
<dbReference type="InterPro" id="IPR010255">
    <property type="entry name" value="Haem_peroxidase_sf"/>
</dbReference>
<sequence>MLGNMGLIPSLGRAQSQPQTRVDSGTKCKTKSGLPGICTFPTASRLLSQGLVVKPGTPSGVHQRLSQADQKALQLGRNAMIGVEASRNLTMQLNLSPEQATFGLPKYSMVKTAAAGACLPQPTCNPSSKYRTQDGACNNLQNPLWGQSRTAFQRICPPAYQDGVSSPRVAVSGRALPSARTVSATLVPNCDHPSMKLTLITMQWGQFLDHDITLTPTSTLVGSFLRSVPPFVRAFKRNGDVISPSPFPECFAIQISPEDRFYGPQQLVTTREKNETDPNSCRQQRCMNFVRSLPATRPDCAFGPREQMNQITSWLDGNSVYGSDLETVKKLRAFQGGLMKTYELDGRSLLPLESEGAKKRQSEVPNFAAGRVVSVLDSSSLTGPTSTGDTRVNEVASLTVLHTVFVRQHNQIARVLQQLNPAWNDETLFQEARRIVGAQLQHITFNEWLPNVLGSAYMAQYGIATQQSGYRFNYDPSINPSVTNEFGVAAFRFGHTLLQGIFKLFGGEEKKEIMELRDLFGNPSLLYPKSGLDRFINALFVIGESFFVFPSRILVNSVGFRQVTEHLFQGSAPFGMDLVSLNLQRGRDHGVRSYNDYRAISGLARASTFSGFAPQIDSHTIEDMAQIYESVDDVDLFLGGVSERPVDGAVLGPTFQFIVGDMFQRLQKGDRFFYDIGNQPGSFTPGDYSSSLTFYSLSFERYPAVLSVSLGNRSATGRDPEDESRPDPVRQQRWWNPRNSALGLSEHVSSLSVPSPTRSKSFVIRLFRSAFRIQKVPCSSPTILRPQFGPWKV</sequence>
<dbReference type="AlphaFoldDB" id="A0A7R9AF49"/>
<keyword evidence="6" id="KW-0479">Metal-binding</keyword>
<organism evidence="8">
    <name type="scientific">Darwinula stevensoni</name>
    <dbReference type="NCBI Taxonomy" id="69355"/>
    <lineage>
        <taxon>Eukaryota</taxon>
        <taxon>Metazoa</taxon>
        <taxon>Ecdysozoa</taxon>
        <taxon>Arthropoda</taxon>
        <taxon>Crustacea</taxon>
        <taxon>Oligostraca</taxon>
        <taxon>Ostracoda</taxon>
        <taxon>Podocopa</taxon>
        <taxon>Podocopida</taxon>
        <taxon>Darwinulocopina</taxon>
        <taxon>Darwinuloidea</taxon>
        <taxon>Darwinulidae</taxon>
        <taxon>Darwinula</taxon>
    </lineage>
</organism>
<keyword evidence="4" id="KW-0732">Signal</keyword>
<name>A0A7R9AF49_9CRUS</name>
<dbReference type="PANTHER" id="PTHR11475:SF4">
    <property type="entry name" value="CHORION PEROXIDASE"/>
    <property type="match status" value="1"/>
</dbReference>
<dbReference type="InterPro" id="IPR019791">
    <property type="entry name" value="Haem_peroxidase_animal"/>
</dbReference>
<gene>
    <name evidence="8" type="ORF">DSTB1V02_LOCUS12839</name>
</gene>
<dbReference type="CDD" id="cd09823">
    <property type="entry name" value="peroxinectin_like"/>
    <property type="match status" value="1"/>
</dbReference>
<feature type="non-terminal residue" evidence="8">
    <location>
        <position position="793"/>
    </location>
</feature>
<protein>
    <recommendedName>
        <fullName evidence="10">Peroxinectin</fullName>
    </recommendedName>
</protein>
<evidence type="ECO:0000256" key="1">
    <source>
        <dbReference type="ARBA" id="ARBA00004613"/>
    </source>
</evidence>
<keyword evidence="3" id="KW-0560">Oxidoreductase</keyword>
<evidence type="ECO:0000256" key="3">
    <source>
        <dbReference type="ARBA" id="ARBA00022559"/>
    </source>
</evidence>
<dbReference type="Proteomes" id="UP000677054">
    <property type="component" value="Unassembled WGS sequence"/>
</dbReference>
<evidence type="ECO:0008006" key="10">
    <source>
        <dbReference type="Google" id="ProtNLM"/>
    </source>
</evidence>
<keyword evidence="6" id="KW-0349">Heme</keyword>
<dbReference type="PANTHER" id="PTHR11475">
    <property type="entry name" value="OXIDASE/PEROXIDASE"/>
    <property type="match status" value="1"/>
</dbReference>
<dbReference type="GO" id="GO:0005576">
    <property type="term" value="C:extracellular region"/>
    <property type="evidence" value="ECO:0007669"/>
    <property type="project" value="UniProtKB-SubCell"/>
</dbReference>
<dbReference type="PRINTS" id="PR00457">
    <property type="entry name" value="ANPEROXIDASE"/>
</dbReference>
<evidence type="ECO:0000256" key="6">
    <source>
        <dbReference type="PIRSR" id="PIRSR619791-2"/>
    </source>
</evidence>
<dbReference type="GO" id="GO:0004601">
    <property type="term" value="F:peroxidase activity"/>
    <property type="evidence" value="ECO:0007669"/>
    <property type="project" value="UniProtKB-KW"/>
</dbReference>
<dbReference type="InterPro" id="IPR037120">
    <property type="entry name" value="Haem_peroxidase_sf_animal"/>
</dbReference>
<dbReference type="OrthoDB" id="823504at2759"/>
<dbReference type="GO" id="GO:0020037">
    <property type="term" value="F:heme binding"/>
    <property type="evidence" value="ECO:0007669"/>
    <property type="project" value="InterPro"/>
</dbReference>
<dbReference type="Pfam" id="PF03098">
    <property type="entry name" value="An_peroxidase"/>
    <property type="match status" value="1"/>
</dbReference>
<keyword evidence="6" id="KW-0408">Iron</keyword>
<keyword evidence="2" id="KW-0964">Secreted</keyword>
<accession>A0A7R9AF49</accession>
<dbReference type="GO" id="GO:0046872">
    <property type="term" value="F:metal ion binding"/>
    <property type="evidence" value="ECO:0007669"/>
    <property type="project" value="UniProtKB-KW"/>
</dbReference>
<evidence type="ECO:0000256" key="7">
    <source>
        <dbReference type="SAM" id="MobiDB-lite"/>
    </source>
</evidence>
<dbReference type="EMBL" id="LR904785">
    <property type="protein sequence ID" value="CAD7253089.1"/>
    <property type="molecule type" value="Genomic_DNA"/>
</dbReference>
<keyword evidence="3" id="KW-0575">Peroxidase</keyword>
<evidence type="ECO:0000256" key="4">
    <source>
        <dbReference type="ARBA" id="ARBA00022729"/>
    </source>
</evidence>
<dbReference type="EMBL" id="CAJPEV010005268">
    <property type="protein sequence ID" value="CAG0902958.1"/>
    <property type="molecule type" value="Genomic_DNA"/>
</dbReference>
<proteinExistence type="predicted"/>
<comment type="subcellular location">
    <subcellularLocation>
        <location evidence="1">Secreted</location>
    </subcellularLocation>
</comment>
<evidence type="ECO:0000313" key="8">
    <source>
        <dbReference type="EMBL" id="CAD7253089.1"/>
    </source>
</evidence>
<evidence type="ECO:0000256" key="5">
    <source>
        <dbReference type="ARBA" id="ARBA00023180"/>
    </source>
</evidence>
<feature type="region of interest" description="Disordered" evidence="7">
    <location>
        <begin position="712"/>
        <end position="732"/>
    </location>
</feature>